<dbReference type="PRINTS" id="PR00463">
    <property type="entry name" value="EP450I"/>
</dbReference>
<dbReference type="PANTHER" id="PTHR47951">
    <property type="entry name" value="OS08G0547900 PROTEIN"/>
    <property type="match status" value="1"/>
</dbReference>
<keyword evidence="1" id="KW-0479">Metal-binding</keyword>
<keyword evidence="2" id="KW-0472">Membrane</keyword>
<keyword evidence="2" id="KW-1133">Transmembrane helix</keyword>
<evidence type="ECO:0000256" key="2">
    <source>
        <dbReference type="SAM" id="Phobius"/>
    </source>
</evidence>
<dbReference type="InterPro" id="IPR002401">
    <property type="entry name" value="Cyt_P450_E_grp-I"/>
</dbReference>
<keyword evidence="4" id="KW-1185">Reference proteome</keyword>
<dbReference type="Pfam" id="PF00067">
    <property type="entry name" value="p450"/>
    <property type="match status" value="1"/>
</dbReference>
<keyword evidence="1" id="KW-0408">Iron</keyword>
<feature type="transmembrane region" description="Helical" evidence="2">
    <location>
        <begin position="21"/>
        <end position="42"/>
    </location>
</feature>
<accession>A0ABR2D9Y0</accession>
<reference evidence="3 4" key="1">
    <citation type="journal article" date="2024" name="G3 (Bethesda)">
        <title>Genome assembly of Hibiscus sabdariffa L. provides insights into metabolisms of medicinal natural products.</title>
        <authorList>
            <person name="Kim T."/>
        </authorList>
    </citation>
    <scope>NUCLEOTIDE SEQUENCE [LARGE SCALE GENOMIC DNA]</scope>
    <source>
        <strain evidence="3">TK-2024</strain>
        <tissue evidence="3">Old leaves</tissue>
    </source>
</reference>
<comment type="similarity">
    <text evidence="1">Belongs to the cytochrome P450 family.</text>
</comment>
<dbReference type="InterPro" id="IPR017972">
    <property type="entry name" value="Cyt_P450_CS"/>
</dbReference>
<dbReference type="PROSITE" id="PS00086">
    <property type="entry name" value="CYTOCHROME_P450"/>
    <property type="match status" value="1"/>
</dbReference>
<gene>
    <name evidence="3" type="ORF">V6N12_076488</name>
</gene>
<comment type="caution">
    <text evidence="3">The sequence shown here is derived from an EMBL/GenBank/DDBJ whole genome shotgun (WGS) entry which is preliminary data.</text>
</comment>
<dbReference type="SUPFAM" id="SSF48264">
    <property type="entry name" value="Cytochrome P450"/>
    <property type="match status" value="1"/>
</dbReference>
<dbReference type="PANTHER" id="PTHR47951:SF7">
    <property type="entry name" value="FLAVONOID 3',5'-HYDROXYLASE-LIKE ISOFORM X1"/>
    <property type="match status" value="1"/>
</dbReference>
<dbReference type="PRINTS" id="PR00385">
    <property type="entry name" value="P450"/>
</dbReference>
<keyword evidence="2" id="KW-0812">Transmembrane</keyword>
<protein>
    <recommendedName>
        <fullName evidence="5">Cytochrome P450</fullName>
    </recommendedName>
</protein>
<dbReference type="InterPro" id="IPR036396">
    <property type="entry name" value="Cyt_P450_sf"/>
</dbReference>
<sequence>MLQKAYILYAWLLDFSRKKDALVGAVFSFLMAVWAVSLWRLWTARKSKQSVDRLPPGPRGLLIVGYLPFLGTDNLHLVFTELAAIYGPIFKLWLGNKLCIVISSPALAKEVVRDHDVTFSERDPPIAAQIASFGCNDIAFDSYSSPNWKNKRKVLASELLTTARLNACYGLRREQVMKAIRDVYKNVGKPIDIGKLTFLVAINATISMILGGKFRGEKGDTIKDHFKDISSEQMELMGKPNVSDIFPAIARFDIQGIERRSKEINHSLNELLESVIQVATEEEKNEEKLGFLQLLLHLQGKNNGDNASSLTMNQVKGLLADIVVGGTDTTTTMVEWTMAELIQHPEVLEKAKKELVDVVGLNNTVEESHLPNLSYLNAVIKESFRLHPALPLLVPRYSAESSNLGGYTIPKGSKVFLNMWSIHRDPHVWDNPLEFKPERFLNDIAGKFDYYGNDFRFMPFGSGRRKCPGLPMAEKMLYFILASLLHSFEWKLLQGTELDMSGKFGIVMKKKQPLLLIPTPRLANLELYMK</sequence>
<dbReference type="Gene3D" id="1.10.630.10">
    <property type="entry name" value="Cytochrome P450"/>
    <property type="match status" value="1"/>
</dbReference>
<evidence type="ECO:0000313" key="4">
    <source>
        <dbReference type="Proteomes" id="UP001472677"/>
    </source>
</evidence>
<dbReference type="EMBL" id="JBBPBM010000033">
    <property type="protein sequence ID" value="KAK8533210.1"/>
    <property type="molecule type" value="Genomic_DNA"/>
</dbReference>
<evidence type="ECO:0008006" key="5">
    <source>
        <dbReference type="Google" id="ProtNLM"/>
    </source>
</evidence>
<dbReference type="InterPro" id="IPR001128">
    <property type="entry name" value="Cyt_P450"/>
</dbReference>
<keyword evidence="1" id="KW-0503">Monooxygenase</keyword>
<evidence type="ECO:0000256" key="1">
    <source>
        <dbReference type="RuleBase" id="RU000461"/>
    </source>
</evidence>
<evidence type="ECO:0000313" key="3">
    <source>
        <dbReference type="EMBL" id="KAK8533210.1"/>
    </source>
</evidence>
<name>A0ABR2D9Y0_9ROSI</name>
<dbReference type="Proteomes" id="UP001472677">
    <property type="component" value="Unassembled WGS sequence"/>
</dbReference>
<keyword evidence="1" id="KW-0560">Oxidoreductase</keyword>
<keyword evidence="1" id="KW-0349">Heme</keyword>
<proteinExistence type="inferred from homology"/>
<organism evidence="3 4">
    <name type="scientific">Hibiscus sabdariffa</name>
    <name type="common">roselle</name>
    <dbReference type="NCBI Taxonomy" id="183260"/>
    <lineage>
        <taxon>Eukaryota</taxon>
        <taxon>Viridiplantae</taxon>
        <taxon>Streptophyta</taxon>
        <taxon>Embryophyta</taxon>
        <taxon>Tracheophyta</taxon>
        <taxon>Spermatophyta</taxon>
        <taxon>Magnoliopsida</taxon>
        <taxon>eudicotyledons</taxon>
        <taxon>Gunneridae</taxon>
        <taxon>Pentapetalae</taxon>
        <taxon>rosids</taxon>
        <taxon>malvids</taxon>
        <taxon>Malvales</taxon>
        <taxon>Malvaceae</taxon>
        <taxon>Malvoideae</taxon>
        <taxon>Hibiscus</taxon>
    </lineage>
</organism>